<name>A0A816QE35_9BILA</name>
<evidence type="ECO:0000313" key="5">
    <source>
        <dbReference type="Proteomes" id="UP000663866"/>
    </source>
</evidence>
<dbReference type="Proteomes" id="UP000663856">
    <property type="component" value="Unassembled WGS sequence"/>
</dbReference>
<evidence type="ECO:0000313" key="4">
    <source>
        <dbReference type="Proteomes" id="UP000663856"/>
    </source>
</evidence>
<dbReference type="Gene3D" id="2.60.120.620">
    <property type="entry name" value="q2cbj1_9rhob like domain"/>
    <property type="match status" value="1"/>
</dbReference>
<evidence type="ECO:0000313" key="2">
    <source>
        <dbReference type="EMBL" id="CAF2060576.1"/>
    </source>
</evidence>
<dbReference type="AlphaFoldDB" id="A0A816QE35"/>
<dbReference type="InterPro" id="IPR008775">
    <property type="entry name" value="Phytyl_CoA_dOase-like"/>
</dbReference>
<comment type="caution">
    <text evidence="2">The sequence shown here is derived from an EMBL/GenBank/DDBJ whole genome shotgun (WGS) entry which is preliminary data.</text>
</comment>
<dbReference type="PANTHER" id="PTHR20883:SF46">
    <property type="entry name" value="PHYTANOYL-COA HYDROXYLASE"/>
    <property type="match status" value="1"/>
</dbReference>
<protein>
    <recommendedName>
        <fullName evidence="6">Phytanoyl-CoA dioxygenase</fullName>
    </recommendedName>
</protein>
<dbReference type="PANTHER" id="PTHR20883">
    <property type="entry name" value="PHYTANOYL-COA DIOXYGENASE DOMAIN CONTAINING 1"/>
    <property type="match status" value="1"/>
</dbReference>
<organism evidence="2 4">
    <name type="scientific">Rotaria magnacalcarata</name>
    <dbReference type="NCBI Taxonomy" id="392030"/>
    <lineage>
        <taxon>Eukaryota</taxon>
        <taxon>Metazoa</taxon>
        <taxon>Spiralia</taxon>
        <taxon>Gnathifera</taxon>
        <taxon>Rotifera</taxon>
        <taxon>Eurotatoria</taxon>
        <taxon>Bdelloidea</taxon>
        <taxon>Philodinida</taxon>
        <taxon>Philodinidae</taxon>
        <taxon>Rotaria</taxon>
    </lineage>
</organism>
<dbReference type="SUPFAM" id="SSF51197">
    <property type="entry name" value="Clavaminate synthase-like"/>
    <property type="match status" value="1"/>
</dbReference>
<gene>
    <name evidence="3" type="ORF">OVN521_LOCUS37160</name>
    <name evidence="2" type="ORF">WKI299_LOCUS12059</name>
</gene>
<evidence type="ECO:0000313" key="3">
    <source>
        <dbReference type="EMBL" id="CAF4438654.1"/>
    </source>
</evidence>
<comment type="cofactor">
    <cofactor evidence="1">
        <name>Fe cation</name>
        <dbReference type="ChEBI" id="CHEBI:24875"/>
    </cofactor>
</comment>
<evidence type="ECO:0000256" key="1">
    <source>
        <dbReference type="ARBA" id="ARBA00001962"/>
    </source>
</evidence>
<reference evidence="2" key="1">
    <citation type="submission" date="2021-02" db="EMBL/GenBank/DDBJ databases">
        <authorList>
            <person name="Nowell W R."/>
        </authorList>
    </citation>
    <scope>NUCLEOTIDE SEQUENCE</scope>
</reference>
<dbReference type="Proteomes" id="UP000663866">
    <property type="component" value="Unassembled WGS sequence"/>
</dbReference>
<sequence>MASDDIAYCYEHDGFIIIPDLIDGEECEKLKIEAQKLLKEKAHPDASVYVHASVTSPICEKYHKDPRLVNILKKIMPDGIMFLSDKIVVKTSEKTFATPWHIDCFYWPNTRPKLSVWIALDDANADNGTLTVVRGSHKKDWKMINKALPNGEFIYRISDEDINNDDVVVCTVKRGTAIFFPDTLVHGSTSNIAQKDRYTLISTYHAPANDEKFDFDFPAREVLVPTN</sequence>
<proteinExistence type="predicted"/>
<dbReference type="EMBL" id="CAJNRF010004500">
    <property type="protein sequence ID" value="CAF2060576.1"/>
    <property type="molecule type" value="Genomic_DNA"/>
</dbReference>
<accession>A0A816QE35</accession>
<dbReference type="Pfam" id="PF05721">
    <property type="entry name" value="PhyH"/>
    <property type="match status" value="1"/>
</dbReference>
<keyword evidence="5" id="KW-1185">Reference proteome</keyword>
<dbReference type="EMBL" id="CAJOBG010044742">
    <property type="protein sequence ID" value="CAF4438654.1"/>
    <property type="molecule type" value="Genomic_DNA"/>
</dbReference>
<evidence type="ECO:0008006" key="6">
    <source>
        <dbReference type="Google" id="ProtNLM"/>
    </source>
</evidence>